<evidence type="ECO:0000256" key="1">
    <source>
        <dbReference type="ARBA" id="ARBA00022448"/>
    </source>
</evidence>
<dbReference type="PROSITE" id="PS50893">
    <property type="entry name" value="ABC_TRANSPORTER_2"/>
    <property type="match status" value="1"/>
</dbReference>
<dbReference type="InterPro" id="IPR003439">
    <property type="entry name" value="ABC_transporter-like_ATP-bd"/>
</dbReference>
<keyword evidence="7" id="KW-1185">Reference proteome</keyword>
<dbReference type="InterPro" id="IPR027417">
    <property type="entry name" value="P-loop_NTPase"/>
</dbReference>
<keyword evidence="2" id="KW-1003">Cell membrane</keyword>
<dbReference type="InterPro" id="IPR003593">
    <property type="entry name" value="AAA+_ATPase"/>
</dbReference>
<dbReference type="GO" id="GO:0005886">
    <property type="term" value="C:plasma membrane"/>
    <property type="evidence" value="ECO:0007669"/>
    <property type="project" value="TreeGrafter"/>
</dbReference>
<keyword evidence="4 6" id="KW-0067">ATP-binding</keyword>
<reference evidence="6" key="1">
    <citation type="submission" date="2020-12" db="EMBL/GenBank/DDBJ databases">
        <title>Ramlibacter sp. nov., isolated from a freshwater alga, Cryptomonas.</title>
        <authorList>
            <person name="Kim H.M."/>
            <person name="Jeon C.O."/>
        </authorList>
    </citation>
    <scope>NUCLEOTIDE SEQUENCE</scope>
    <source>
        <strain evidence="6">CrO1</strain>
    </source>
</reference>
<comment type="caution">
    <text evidence="6">The sequence shown here is derived from an EMBL/GenBank/DDBJ whole genome shotgun (WGS) entry which is preliminary data.</text>
</comment>
<feature type="domain" description="ABC transporter" evidence="5">
    <location>
        <begin position="11"/>
        <end position="259"/>
    </location>
</feature>
<keyword evidence="3" id="KW-0547">Nucleotide-binding</keyword>
<dbReference type="Pfam" id="PF00005">
    <property type="entry name" value="ABC_tran"/>
    <property type="match status" value="1"/>
</dbReference>
<evidence type="ECO:0000313" key="6">
    <source>
        <dbReference type="EMBL" id="MBK0391069.1"/>
    </source>
</evidence>
<dbReference type="Gene3D" id="3.40.50.300">
    <property type="entry name" value="P-loop containing nucleotide triphosphate hydrolases"/>
    <property type="match status" value="1"/>
</dbReference>
<evidence type="ECO:0000256" key="4">
    <source>
        <dbReference type="ARBA" id="ARBA00022840"/>
    </source>
</evidence>
<dbReference type="GO" id="GO:0016887">
    <property type="term" value="F:ATP hydrolysis activity"/>
    <property type="evidence" value="ECO:0007669"/>
    <property type="project" value="InterPro"/>
</dbReference>
<name>A0A934PV73_9BURK</name>
<dbReference type="Proteomes" id="UP000617041">
    <property type="component" value="Unassembled WGS sequence"/>
</dbReference>
<evidence type="ECO:0000313" key="7">
    <source>
        <dbReference type="Proteomes" id="UP000617041"/>
    </source>
</evidence>
<organism evidence="6 7">
    <name type="scientific">Ramlibacter algicola</name>
    <dbReference type="NCBI Taxonomy" id="2795217"/>
    <lineage>
        <taxon>Bacteria</taxon>
        <taxon>Pseudomonadati</taxon>
        <taxon>Pseudomonadota</taxon>
        <taxon>Betaproteobacteria</taxon>
        <taxon>Burkholderiales</taxon>
        <taxon>Comamonadaceae</taxon>
        <taxon>Ramlibacter</taxon>
    </lineage>
</organism>
<dbReference type="GO" id="GO:0005524">
    <property type="term" value="F:ATP binding"/>
    <property type="evidence" value="ECO:0007669"/>
    <property type="project" value="UniProtKB-KW"/>
</dbReference>
<dbReference type="PANTHER" id="PTHR45772">
    <property type="entry name" value="CONSERVED COMPONENT OF ABC TRANSPORTER FOR NATURAL AMINO ACIDS-RELATED"/>
    <property type="match status" value="1"/>
</dbReference>
<gene>
    <name evidence="6" type="ORF">I8E28_00570</name>
</gene>
<dbReference type="Pfam" id="PF12399">
    <property type="entry name" value="BCA_ABC_TP_C"/>
    <property type="match status" value="1"/>
</dbReference>
<keyword evidence="2" id="KW-0472">Membrane</keyword>
<keyword evidence="1" id="KW-0813">Transport</keyword>
<dbReference type="SMART" id="SM00382">
    <property type="entry name" value="AAA"/>
    <property type="match status" value="1"/>
</dbReference>
<evidence type="ECO:0000259" key="5">
    <source>
        <dbReference type="PROSITE" id="PS50893"/>
    </source>
</evidence>
<sequence>MAVQDPSLPLLDVRGVTVRFGGITALDGVSFAIARGAITGLIGPNGAGKTTLFNCLSRLYVPTEGSILFEGTPLEQSPAHRIAALGIGRTFQNLALFRTMSVRDNVMVGGHCRTGSGFLANALRLPAVRREEHRLSDQAERLMALLDLQDVAQRPVSDLPFGTAKRVEFARALMSEPKLLLLDEPAGGLNHEEVDGLRQLLRRIQSELRLTILLVEHHMNLVMRVSDQVVALDFGRKIADGTPAEVQAHPDVVRAYLGAEA</sequence>
<dbReference type="CDD" id="cd03219">
    <property type="entry name" value="ABC_Mj1267_LivG_branched"/>
    <property type="match status" value="1"/>
</dbReference>
<dbReference type="RefSeq" id="WP_200785917.1">
    <property type="nucleotide sequence ID" value="NZ_JAEDAO010000001.1"/>
</dbReference>
<dbReference type="FunFam" id="3.40.50.300:FF:000421">
    <property type="entry name" value="Branched-chain amino acid ABC transporter ATP-binding protein"/>
    <property type="match status" value="1"/>
</dbReference>
<proteinExistence type="predicted"/>
<dbReference type="InterPro" id="IPR051120">
    <property type="entry name" value="ABC_AA/LPS_Transport"/>
</dbReference>
<dbReference type="AlphaFoldDB" id="A0A934PV73"/>
<dbReference type="PANTHER" id="PTHR45772:SF4">
    <property type="entry name" value="ABC TRANSPORTER ATP-BINDING PROTEIN"/>
    <property type="match status" value="1"/>
</dbReference>
<evidence type="ECO:0000256" key="2">
    <source>
        <dbReference type="ARBA" id="ARBA00022475"/>
    </source>
</evidence>
<dbReference type="InterPro" id="IPR032823">
    <property type="entry name" value="BCA_ABC_TP_C"/>
</dbReference>
<accession>A0A934PV73</accession>
<dbReference type="EMBL" id="JAEDAO010000001">
    <property type="protein sequence ID" value="MBK0391069.1"/>
    <property type="molecule type" value="Genomic_DNA"/>
</dbReference>
<dbReference type="SUPFAM" id="SSF52540">
    <property type="entry name" value="P-loop containing nucleoside triphosphate hydrolases"/>
    <property type="match status" value="1"/>
</dbReference>
<protein>
    <submittedName>
        <fullName evidence="6">ABC transporter ATP-binding protein</fullName>
    </submittedName>
</protein>
<evidence type="ECO:0000256" key="3">
    <source>
        <dbReference type="ARBA" id="ARBA00022741"/>
    </source>
</evidence>